<protein>
    <submittedName>
        <fullName evidence="2">GNAT family N-acetyltransferase</fullName>
    </submittedName>
</protein>
<sequence>MRRSAENGTPATRHDVRVEHLPAMDVLEARWRALEARSRCSFFQSWIWIGTWLRTLCPLPRARLLTICEEGQPIALGIVVEQRRGFALGLKHVRLHEVGDRTLDSITIEFNGLLAVAGREHDALAACIAHFEAHERHWLTLYLPGIDMDDIPLERIRSPRLRLQVNRRPTPYVDLAGLRHDGNDYVVAVPGSRTRAHLRRTARRLVDTCGPLACAVAMGTDERLAFFDALVRLHQAHWDEDAGEKGAFGDPRIVAFHRALIRTSSQEAGVHLMRLEAGDVVVGYLYHLVWRGTAYFYQAGIDYRRVGRTGSPGLLLVATAINEFLGNGFDRYELMAGQAEYKRSLAMAEGSMAWLSIDRVGWRARIVDLYRRRRGQDALP</sequence>
<dbReference type="InterPro" id="IPR016181">
    <property type="entry name" value="Acyl_CoA_acyltransferase"/>
</dbReference>
<proteinExistence type="predicted"/>
<dbReference type="Gene3D" id="3.40.630.30">
    <property type="match status" value="1"/>
</dbReference>
<evidence type="ECO:0000313" key="2">
    <source>
        <dbReference type="EMBL" id="QNN77456.1"/>
    </source>
</evidence>
<dbReference type="RefSeq" id="WP_187573044.1">
    <property type="nucleotide sequence ID" value="NZ_CP060731.1"/>
</dbReference>
<organism evidence="2 3">
    <name type="scientific">Pseudoxanthomonas mexicana</name>
    <dbReference type="NCBI Taxonomy" id="128785"/>
    <lineage>
        <taxon>Bacteria</taxon>
        <taxon>Pseudomonadati</taxon>
        <taxon>Pseudomonadota</taxon>
        <taxon>Gammaproteobacteria</taxon>
        <taxon>Lysobacterales</taxon>
        <taxon>Lysobacteraceae</taxon>
        <taxon>Pseudoxanthomonas</taxon>
    </lineage>
</organism>
<evidence type="ECO:0000313" key="3">
    <source>
        <dbReference type="Proteomes" id="UP000515838"/>
    </source>
</evidence>
<dbReference type="GO" id="GO:0016740">
    <property type="term" value="F:transferase activity"/>
    <property type="evidence" value="ECO:0007669"/>
    <property type="project" value="UniProtKB-KW"/>
</dbReference>
<feature type="domain" description="BioF2-like acetyltransferase" evidence="1">
    <location>
        <begin position="192"/>
        <end position="343"/>
    </location>
</feature>
<accession>A0A7G9TBI1</accession>
<dbReference type="EMBL" id="CP060731">
    <property type="protein sequence ID" value="QNN77456.1"/>
    <property type="molecule type" value="Genomic_DNA"/>
</dbReference>
<keyword evidence="2" id="KW-0808">Transferase</keyword>
<dbReference type="SUPFAM" id="SSF55729">
    <property type="entry name" value="Acyl-CoA N-acyltransferases (Nat)"/>
    <property type="match status" value="1"/>
</dbReference>
<dbReference type="InterPro" id="IPR038740">
    <property type="entry name" value="BioF2-like_GNAT_dom"/>
</dbReference>
<reference evidence="2 3" key="1">
    <citation type="submission" date="2020-08" db="EMBL/GenBank/DDBJ databases">
        <title>Streptomycin Non-resistant strain, P. mexicana.</title>
        <authorList>
            <person name="Ganesh-Kumar S."/>
            <person name="Zhe T."/>
            <person name="Yu Z."/>
            <person name="Min Y."/>
        </authorList>
    </citation>
    <scope>NUCLEOTIDE SEQUENCE [LARGE SCALE GENOMIC DNA]</scope>
    <source>
        <strain evidence="2 3">GTZY2</strain>
    </source>
</reference>
<name>A0A7G9TBI1_PSEMX</name>
<gene>
    <name evidence="2" type="ORF">IAE60_16320</name>
</gene>
<dbReference type="GeneID" id="81472553"/>
<evidence type="ECO:0000259" key="1">
    <source>
        <dbReference type="Pfam" id="PF13480"/>
    </source>
</evidence>
<dbReference type="Proteomes" id="UP000515838">
    <property type="component" value="Chromosome"/>
</dbReference>
<dbReference type="Pfam" id="PF13480">
    <property type="entry name" value="Acetyltransf_6"/>
    <property type="match status" value="1"/>
</dbReference>
<dbReference type="AlphaFoldDB" id="A0A7G9TBI1"/>